<evidence type="ECO:0000313" key="1">
    <source>
        <dbReference type="EMBL" id="CAI9269843.1"/>
    </source>
</evidence>
<sequence>MEELRVDMGKEVAGISHDFSIIHTKVYIIVAAITNVVKWYQSLILKVDKIAEVDTQSFSKVEASLINLNDLVSKIGSSSSLITPDSLFQKFDALESTLKAELAPFVTSCSDHL</sequence>
<evidence type="ECO:0000313" key="2">
    <source>
        <dbReference type="Proteomes" id="UP001177003"/>
    </source>
</evidence>
<reference evidence="1" key="1">
    <citation type="submission" date="2023-04" db="EMBL/GenBank/DDBJ databases">
        <authorList>
            <person name="Vijverberg K."/>
            <person name="Xiong W."/>
            <person name="Schranz E."/>
        </authorList>
    </citation>
    <scope>NUCLEOTIDE SEQUENCE</scope>
</reference>
<dbReference type="AlphaFoldDB" id="A0AA35VJ19"/>
<proteinExistence type="predicted"/>
<dbReference type="EMBL" id="OX465077">
    <property type="protein sequence ID" value="CAI9269843.1"/>
    <property type="molecule type" value="Genomic_DNA"/>
</dbReference>
<gene>
    <name evidence="1" type="ORF">LSALG_LOCUS10195</name>
</gene>
<protein>
    <submittedName>
        <fullName evidence="1">Uncharacterized protein</fullName>
    </submittedName>
</protein>
<dbReference type="Proteomes" id="UP001177003">
    <property type="component" value="Chromosome 1"/>
</dbReference>
<name>A0AA35VJ19_LACSI</name>
<keyword evidence="2" id="KW-1185">Reference proteome</keyword>
<accession>A0AA35VJ19</accession>
<organism evidence="1 2">
    <name type="scientific">Lactuca saligna</name>
    <name type="common">Willowleaf lettuce</name>
    <dbReference type="NCBI Taxonomy" id="75948"/>
    <lineage>
        <taxon>Eukaryota</taxon>
        <taxon>Viridiplantae</taxon>
        <taxon>Streptophyta</taxon>
        <taxon>Embryophyta</taxon>
        <taxon>Tracheophyta</taxon>
        <taxon>Spermatophyta</taxon>
        <taxon>Magnoliopsida</taxon>
        <taxon>eudicotyledons</taxon>
        <taxon>Gunneridae</taxon>
        <taxon>Pentapetalae</taxon>
        <taxon>asterids</taxon>
        <taxon>campanulids</taxon>
        <taxon>Asterales</taxon>
        <taxon>Asteraceae</taxon>
        <taxon>Cichorioideae</taxon>
        <taxon>Cichorieae</taxon>
        <taxon>Lactucinae</taxon>
        <taxon>Lactuca</taxon>
    </lineage>
</organism>